<organism evidence="1 2">
    <name type="scientific">Trifolium medium</name>
    <dbReference type="NCBI Taxonomy" id="97028"/>
    <lineage>
        <taxon>Eukaryota</taxon>
        <taxon>Viridiplantae</taxon>
        <taxon>Streptophyta</taxon>
        <taxon>Embryophyta</taxon>
        <taxon>Tracheophyta</taxon>
        <taxon>Spermatophyta</taxon>
        <taxon>Magnoliopsida</taxon>
        <taxon>eudicotyledons</taxon>
        <taxon>Gunneridae</taxon>
        <taxon>Pentapetalae</taxon>
        <taxon>rosids</taxon>
        <taxon>fabids</taxon>
        <taxon>Fabales</taxon>
        <taxon>Fabaceae</taxon>
        <taxon>Papilionoideae</taxon>
        <taxon>50 kb inversion clade</taxon>
        <taxon>NPAAA clade</taxon>
        <taxon>Hologalegina</taxon>
        <taxon>IRL clade</taxon>
        <taxon>Trifolieae</taxon>
        <taxon>Trifolium</taxon>
    </lineage>
</organism>
<dbReference type="AlphaFoldDB" id="A0A392SE25"/>
<accession>A0A392SE25</accession>
<feature type="non-terminal residue" evidence="1">
    <location>
        <position position="1"/>
    </location>
</feature>
<reference evidence="1 2" key="1">
    <citation type="journal article" date="2018" name="Front. Plant Sci.">
        <title>Red Clover (Trifolium pratense) and Zigzag Clover (T. medium) - A Picture of Genomic Similarities and Differences.</title>
        <authorList>
            <person name="Dluhosova J."/>
            <person name="Istvanek J."/>
            <person name="Nedelnik J."/>
            <person name="Repkova J."/>
        </authorList>
    </citation>
    <scope>NUCLEOTIDE SEQUENCE [LARGE SCALE GENOMIC DNA]</scope>
    <source>
        <strain evidence="2">cv. 10/8</strain>
        <tissue evidence="1">Leaf</tissue>
    </source>
</reference>
<name>A0A392SE25_9FABA</name>
<evidence type="ECO:0000313" key="2">
    <source>
        <dbReference type="Proteomes" id="UP000265520"/>
    </source>
</evidence>
<sequence>AKELATDRQDSLVGCFATDVSRQCLARRSWARV</sequence>
<dbReference type="Proteomes" id="UP000265520">
    <property type="component" value="Unassembled WGS sequence"/>
</dbReference>
<comment type="caution">
    <text evidence="1">The sequence shown here is derived from an EMBL/GenBank/DDBJ whole genome shotgun (WGS) entry which is preliminary data.</text>
</comment>
<proteinExistence type="predicted"/>
<evidence type="ECO:0000313" key="1">
    <source>
        <dbReference type="EMBL" id="MCI46200.1"/>
    </source>
</evidence>
<keyword evidence="2" id="KW-1185">Reference proteome</keyword>
<dbReference type="EMBL" id="LXQA010354020">
    <property type="protein sequence ID" value="MCI46200.1"/>
    <property type="molecule type" value="Genomic_DNA"/>
</dbReference>
<protein>
    <submittedName>
        <fullName evidence="1">Uncharacterized protein</fullName>
    </submittedName>
</protein>